<organism evidence="7 8">
    <name type="scientific">Polycladospora coralii</name>
    <dbReference type="NCBI Taxonomy" id="2771432"/>
    <lineage>
        <taxon>Bacteria</taxon>
        <taxon>Bacillati</taxon>
        <taxon>Bacillota</taxon>
        <taxon>Bacilli</taxon>
        <taxon>Bacillales</taxon>
        <taxon>Thermoactinomycetaceae</taxon>
        <taxon>Polycladospora</taxon>
    </lineage>
</organism>
<sequence>MQKRILIQSSKKLYKEMNEENVRDVAAALAFYFLFSLFPLLIFTVSLLPYLSIEVHEILDLLQRFAPDKIYQTLKDPLMDVFMTSNQGILSLGIIITIWSASNGMNALIRALNIVYGVDEDRSFFKLRLLSILLTFGLVLVIFVTLALPVFGQLLIDLLTTLFFFPTHVLQIFAWIRWLVSPIIMTIVITGIYYFGPNIQLTMRQVLWGSVAASLSWQMITLGFSYYIKHFGNYTATYGSLGGIIILLLWFYMMGFILLFWGKVNALKNRKRYRA</sequence>
<keyword evidence="4 6" id="KW-1133">Transmembrane helix</keyword>
<reference evidence="7" key="1">
    <citation type="submission" date="2020-09" db="EMBL/GenBank/DDBJ databases">
        <title>A novel bacterium of genus Hazenella, isolated from South China Sea.</title>
        <authorList>
            <person name="Huang H."/>
            <person name="Mo K."/>
            <person name="Hu Y."/>
        </authorList>
    </citation>
    <scope>NUCLEOTIDE SEQUENCE</scope>
    <source>
        <strain evidence="7">IB182357</strain>
    </source>
</reference>
<evidence type="ECO:0000256" key="6">
    <source>
        <dbReference type="SAM" id="Phobius"/>
    </source>
</evidence>
<keyword evidence="8" id="KW-1185">Reference proteome</keyword>
<evidence type="ECO:0000256" key="3">
    <source>
        <dbReference type="ARBA" id="ARBA00022692"/>
    </source>
</evidence>
<evidence type="ECO:0000256" key="2">
    <source>
        <dbReference type="ARBA" id="ARBA00022475"/>
    </source>
</evidence>
<proteinExistence type="predicted"/>
<dbReference type="NCBIfam" id="TIGR00765">
    <property type="entry name" value="yihY_not_rbn"/>
    <property type="match status" value="1"/>
</dbReference>
<keyword evidence="3 6" id="KW-0812">Transmembrane</keyword>
<dbReference type="PANTHER" id="PTHR30213:SF0">
    <property type="entry name" value="UPF0761 MEMBRANE PROTEIN YIHY"/>
    <property type="match status" value="1"/>
</dbReference>
<gene>
    <name evidence="7" type="ORF">IC620_09615</name>
</gene>
<keyword evidence="5 6" id="KW-0472">Membrane</keyword>
<feature type="transmembrane region" description="Helical" evidence="6">
    <location>
        <begin position="88"/>
        <end position="109"/>
    </location>
</feature>
<dbReference type="EMBL" id="JACXAH010000012">
    <property type="protein sequence ID" value="MBD1372611.1"/>
    <property type="molecule type" value="Genomic_DNA"/>
</dbReference>
<evidence type="ECO:0000256" key="1">
    <source>
        <dbReference type="ARBA" id="ARBA00004651"/>
    </source>
</evidence>
<dbReference type="RefSeq" id="WP_191140516.1">
    <property type="nucleotide sequence ID" value="NZ_JACXAG020000006.1"/>
</dbReference>
<feature type="transmembrane region" description="Helical" evidence="6">
    <location>
        <begin position="129"/>
        <end position="152"/>
    </location>
</feature>
<evidence type="ECO:0000313" key="8">
    <source>
        <dbReference type="Proteomes" id="UP000661691"/>
    </source>
</evidence>
<dbReference type="GO" id="GO:0005886">
    <property type="term" value="C:plasma membrane"/>
    <property type="evidence" value="ECO:0007669"/>
    <property type="project" value="UniProtKB-SubCell"/>
</dbReference>
<accession>A0A926N6P8</accession>
<dbReference type="AlphaFoldDB" id="A0A926N6P8"/>
<comment type="caution">
    <text evidence="7">The sequence shown here is derived from an EMBL/GenBank/DDBJ whole genome shotgun (WGS) entry which is preliminary data.</text>
</comment>
<dbReference type="PIRSF" id="PIRSF035875">
    <property type="entry name" value="RNase_BN"/>
    <property type="match status" value="1"/>
</dbReference>
<comment type="subcellular location">
    <subcellularLocation>
        <location evidence="1">Cell membrane</location>
        <topology evidence="1">Multi-pass membrane protein</topology>
    </subcellularLocation>
</comment>
<dbReference type="Proteomes" id="UP000661691">
    <property type="component" value="Unassembled WGS sequence"/>
</dbReference>
<feature type="transmembrane region" description="Helical" evidence="6">
    <location>
        <begin position="21"/>
        <end position="42"/>
    </location>
</feature>
<feature type="transmembrane region" description="Helical" evidence="6">
    <location>
        <begin position="172"/>
        <end position="195"/>
    </location>
</feature>
<keyword evidence="2" id="KW-1003">Cell membrane</keyword>
<dbReference type="InterPro" id="IPR017039">
    <property type="entry name" value="Virul_fac_BrkB"/>
</dbReference>
<evidence type="ECO:0000313" key="7">
    <source>
        <dbReference type="EMBL" id="MBD1372611.1"/>
    </source>
</evidence>
<evidence type="ECO:0000256" key="5">
    <source>
        <dbReference type="ARBA" id="ARBA00023136"/>
    </source>
</evidence>
<name>A0A926N6P8_9BACL</name>
<protein>
    <submittedName>
        <fullName evidence="7">YihY/virulence factor BrkB family protein</fullName>
    </submittedName>
</protein>
<feature type="transmembrane region" description="Helical" evidence="6">
    <location>
        <begin position="207"/>
        <end position="228"/>
    </location>
</feature>
<evidence type="ECO:0000256" key="4">
    <source>
        <dbReference type="ARBA" id="ARBA00022989"/>
    </source>
</evidence>
<feature type="transmembrane region" description="Helical" evidence="6">
    <location>
        <begin position="240"/>
        <end position="262"/>
    </location>
</feature>
<dbReference type="PANTHER" id="PTHR30213">
    <property type="entry name" value="INNER MEMBRANE PROTEIN YHJD"/>
    <property type="match status" value="1"/>
</dbReference>
<dbReference type="Pfam" id="PF03631">
    <property type="entry name" value="Virul_fac_BrkB"/>
    <property type="match status" value="1"/>
</dbReference>